<reference evidence="1 2" key="2">
    <citation type="journal article" date="2022" name="Mol. Ecol. Resour.">
        <title>The genomes of chicory, endive, great burdock and yacon provide insights into Asteraceae paleo-polyploidization history and plant inulin production.</title>
        <authorList>
            <person name="Fan W."/>
            <person name="Wang S."/>
            <person name="Wang H."/>
            <person name="Wang A."/>
            <person name="Jiang F."/>
            <person name="Liu H."/>
            <person name="Zhao H."/>
            <person name="Xu D."/>
            <person name="Zhang Y."/>
        </authorList>
    </citation>
    <scope>NUCLEOTIDE SEQUENCE [LARGE SCALE GENOMIC DNA]</scope>
    <source>
        <strain evidence="2">cv. Niubang</strain>
    </source>
</reference>
<protein>
    <submittedName>
        <fullName evidence="1">Uncharacterized protein</fullName>
    </submittedName>
</protein>
<reference evidence="2" key="1">
    <citation type="journal article" date="2022" name="Mol. Ecol. Resour.">
        <title>The genomes of chicory, endive, great burdock and yacon provide insights into Asteraceae palaeo-polyploidization history and plant inulin production.</title>
        <authorList>
            <person name="Fan W."/>
            <person name="Wang S."/>
            <person name="Wang H."/>
            <person name="Wang A."/>
            <person name="Jiang F."/>
            <person name="Liu H."/>
            <person name="Zhao H."/>
            <person name="Xu D."/>
            <person name="Zhang Y."/>
        </authorList>
    </citation>
    <scope>NUCLEOTIDE SEQUENCE [LARGE SCALE GENOMIC DNA]</scope>
    <source>
        <strain evidence="2">cv. Niubang</strain>
    </source>
</reference>
<dbReference type="EMBL" id="CM042047">
    <property type="protein sequence ID" value="KAI3770218.1"/>
    <property type="molecule type" value="Genomic_DNA"/>
</dbReference>
<accession>A0ACB9FH21</accession>
<evidence type="ECO:0000313" key="2">
    <source>
        <dbReference type="Proteomes" id="UP001055879"/>
    </source>
</evidence>
<dbReference type="Proteomes" id="UP001055879">
    <property type="component" value="Linkage Group LG01"/>
</dbReference>
<proteinExistence type="predicted"/>
<sequence length="264" mass="30103">MSNKYPANVALKINVKVGGRNTFLLDAISRRIPNVTDVLTIIYGADVTHLPFGGDSSPSIAAVTISYSSSYHRLSSVSLKPRSLRRKSHKDYSDFDKDVKRKERNGSNDDTLQLLQLHSSQHYMLEKVGNYDDRSYDDLFLDIDKILHDILLYQIGVVFIWESVDFMTYSVFDDEYLLLDNLLFIVHVLGLWRVGFEIRLLGSSRKRCGGVGWLHILDGEKEESCLLGKGLIIDGGWETMDWEVHDQEGGDVRWMVISGWIVSR</sequence>
<evidence type="ECO:0000313" key="1">
    <source>
        <dbReference type="EMBL" id="KAI3770218.1"/>
    </source>
</evidence>
<gene>
    <name evidence="1" type="ORF">L6452_01344</name>
</gene>
<comment type="caution">
    <text evidence="1">The sequence shown here is derived from an EMBL/GenBank/DDBJ whole genome shotgun (WGS) entry which is preliminary data.</text>
</comment>
<keyword evidence="2" id="KW-1185">Reference proteome</keyword>
<organism evidence="1 2">
    <name type="scientific">Arctium lappa</name>
    <name type="common">Greater burdock</name>
    <name type="synonym">Lappa major</name>
    <dbReference type="NCBI Taxonomy" id="4217"/>
    <lineage>
        <taxon>Eukaryota</taxon>
        <taxon>Viridiplantae</taxon>
        <taxon>Streptophyta</taxon>
        <taxon>Embryophyta</taxon>
        <taxon>Tracheophyta</taxon>
        <taxon>Spermatophyta</taxon>
        <taxon>Magnoliopsida</taxon>
        <taxon>eudicotyledons</taxon>
        <taxon>Gunneridae</taxon>
        <taxon>Pentapetalae</taxon>
        <taxon>asterids</taxon>
        <taxon>campanulids</taxon>
        <taxon>Asterales</taxon>
        <taxon>Asteraceae</taxon>
        <taxon>Carduoideae</taxon>
        <taxon>Cardueae</taxon>
        <taxon>Arctiinae</taxon>
        <taxon>Arctium</taxon>
    </lineage>
</organism>
<name>A0ACB9FH21_ARCLA</name>